<dbReference type="EMBL" id="CP139368">
    <property type="protein sequence ID" value="WPR89673.1"/>
    <property type="molecule type" value="Genomic_DNA"/>
</dbReference>
<feature type="transmembrane region" description="Helical" evidence="6">
    <location>
        <begin position="178"/>
        <end position="202"/>
    </location>
</feature>
<dbReference type="Gene3D" id="1.20.1740.10">
    <property type="entry name" value="Amino acid/polyamine transporter I"/>
    <property type="match status" value="1"/>
</dbReference>
<dbReference type="Pfam" id="PF13520">
    <property type="entry name" value="AA_permease_2"/>
    <property type="match status" value="1"/>
</dbReference>
<evidence type="ECO:0000256" key="6">
    <source>
        <dbReference type="SAM" id="Phobius"/>
    </source>
</evidence>
<dbReference type="InterPro" id="IPR050367">
    <property type="entry name" value="APC_superfamily"/>
</dbReference>
<proteinExistence type="predicted"/>
<feature type="transmembrane region" description="Helical" evidence="6">
    <location>
        <begin position="260"/>
        <end position="283"/>
    </location>
</feature>
<dbReference type="PIRSF" id="PIRSF006060">
    <property type="entry name" value="AA_transporter"/>
    <property type="match status" value="1"/>
</dbReference>
<keyword evidence="4 6" id="KW-1133">Transmembrane helix</keyword>
<feature type="transmembrane region" description="Helical" evidence="6">
    <location>
        <begin position="37"/>
        <end position="56"/>
    </location>
</feature>
<protein>
    <submittedName>
        <fullName evidence="7">APC family permease</fullName>
    </submittedName>
</protein>
<feature type="transmembrane region" description="Helical" evidence="6">
    <location>
        <begin position="425"/>
        <end position="452"/>
    </location>
</feature>
<comment type="subcellular location">
    <subcellularLocation>
        <location evidence="1">Cell membrane</location>
        <topology evidence="1">Multi-pass membrane protein</topology>
    </subcellularLocation>
</comment>
<gene>
    <name evidence="7" type="ORF">SM116_18245</name>
</gene>
<evidence type="ECO:0000256" key="1">
    <source>
        <dbReference type="ARBA" id="ARBA00004651"/>
    </source>
</evidence>
<evidence type="ECO:0000256" key="2">
    <source>
        <dbReference type="ARBA" id="ARBA00022475"/>
    </source>
</evidence>
<keyword evidence="5 6" id="KW-0472">Membrane</keyword>
<evidence type="ECO:0000313" key="7">
    <source>
        <dbReference type="EMBL" id="WPR89673.1"/>
    </source>
</evidence>
<organism evidence="7 8">
    <name type="scientific">Microbacterium rhizosphaerae</name>
    <dbReference type="NCBI Taxonomy" id="1678237"/>
    <lineage>
        <taxon>Bacteria</taxon>
        <taxon>Bacillati</taxon>
        <taxon>Actinomycetota</taxon>
        <taxon>Actinomycetes</taxon>
        <taxon>Micrococcales</taxon>
        <taxon>Microbacteriaceae</taxon>
        <taxon>Microbacterium</taxon>
    </lineage>
</organism>
<dbReference type="PANTHER" id="PTHR42770">
    <property type="entry name" value="AMINO ACID TRANSPORTER-RELATED"/>
    <property type="match status" value="1"/>
</dbReference>
<feature type="transmembrane region" description="Helical" evidence="6">
    <location>
        <begin position="149"/>
        <end position="171"/>
    </location>
</feature>
<dbReference type="InterPro" id="IPR002293">
    <property type="entry name" value="AA/rel_permease1"/>
</dbReference>
<dbReference type="Proteomes" id="UP001323798">
    <property type="component" value="Chromosome"/>
</dbReference>
<feature type="transmembrane region" description="Helical" evidence="6">
    <location>
        <begin position="464"/>
        <end position="484"/>
    </location>
</feature>
<accession>A0ABZ0SPB9</accession>
<feature type="transmembrane region" description="Helical" evidence="6">
    <location>
        <begin position="310"/>
        <end position="335"/>
    </location>
</feature>
<dbReference type="RefSeq" id="WP_320942387.1">
    <property type="nucleotide sequence ID" value="NZ_BAABEU010000003.1"/>
</dbReference>
<feature type="transmembrane region" description="Helical" evidence="6">
    <location>
        <begin position="68"/>
        <end position="88"/>
    </location>
</feature>
<evidence type="ECO:0000256" key="5">
    <source>
        <dbReference type="ARBA" id="ARBA00023136"/>
    </source>
</evidence>
<name>A0ABZ0SPB9_9MICO</name>
<evidence type="ECO:0000256" key="4">
    <source>
        <dbReference type="ARBA" id="ARBA00022989"/>
    </source>
</evidence>
<feature type="transmembrane region" description="Helical" evidence="6">
    <location>
        <begin position="222"/>
        <end position="248"/>
    </location>
</feature>
<evidence type="ECO:0000256" key="3">
    <source>
        <dbReference type="ARBA" id="ARBA00022692"/>
    </source>
</evidence>
<reference evidence="7 8" key="1">
    <citation type="submission" date="2023-11" db="EMBL/GenBank/DDBJ databases">
        <title>Genome sequence of Microbacterium rhizosphaerae KACC 19337.</title>
        <authorList>
            <person name="Choi H."/>
            <person name="Kim S."/>
            <person name="Kim Y."/>
            <person name="Kwon S.-W."/>
            <person name="Heo J."/>
        </authorList>
    </citation>
    <scope>NUCLEOTIDE SEQUENCE [LARGE SCALE GENOMIC DNA]</scope>
    <source>
        <strain evidence="7 8">KACC 19337</strain>
    </source>
</reference>
<sequence length="509" mass="53347">MVTNPSAPAQVSTMTGGVDAGAGDDRLAKGNVSLTEVLFVSIAAMGPASGAAYAITSGSGFAGGSLPLGVLIALVGCLLVAVAIGQLAKHMATAGGLASYVGKAIHSGIGFVTAWVYPFVYICAGPYLCLVFGNLIASTIFPKAEGPGYTLTWIVATAVCMAVAFTLNYFGVKFGTNVVVILGIFEIAVFVILAIVLIVAAGPNNTLQVFTPADADANGFHGMSGVVAGSIYGFLAFIGFEAAAPLAAETKRPRRNIPRAIIGATLLVGVFYVLTTYAITVYFGPEKMVDFLSFQGGNGWLAISQKLWGLGWIVVLIALMNSCLACATGGGMAASRSVWAMAHHRTIPHVFARTNPRTKSPTRAVFLVFGIEAVLTIVVAGILGPVEGYVMFGEVLTIAILPIYLIAAIACPIYFLRFQRKDFRVWLHVVIPVAGVLFLIPAFFAGAGIPVFSWIAPLTFPLNLAGPIVAVWYLVGAGVAMYLWRRRRESLVGLATDGDHEDSALVTQS</sequence>
<feature type="transmembrane region" description="Helical" evidence="6">
    <location>
        <begin position="395"/>
        <end position="416"/>
    </location>
</feature>
<keyword evidence="3 6" id="KW-0812">Transmembrane</keyword>
<evidence type="ECO:0000313" key="8">
    <source>
        <dbReference type="Proteomes" id="UP001323798"/>
    </source>
</evidence>
<feature type="transmembrane region" description="Helical" evidence="6">
    <location>
        <begin position="109"/>
        <end position="137"/>
    </location>
</feature>
<keyword evidence="8" id="KW-1185">Reference proteome</keyword>
<feature type="transmembrane region" description="Helical" evidence="6">
    <location>
        <begin position="364"/>
        <end position="383"/>
    </location>
</feature>
<dbReference type="PANTHER" id="PTHR42770:SF11">
    <property type="entry name" value="INNER MEMBRANE TRANSPORT PROTEIN YBAT"/>
    <property type="match status" value="1"/>
</dbReference>
<keyword evidence="2" id="KW-1003">Cell membrane</keyword>